<dbReference type="PANTHER" id="PTHR45913">
    <property type="entry name" value="EPM2A-INTERACTING PROTEIN 1"/>
    <property type="match status" value="1"/>
</dbReference>
<organism evidence="1">
    <name type="scientific">Trichuris suis</name>
    <name type="common">pig whipworm</name>
    <dbReference type="NCBI Taxonomy" id="68888"/>
    <lineage>
        <taxon>Eukaryota</taxon>
        <taxon>Metazoa</taxon>
        <taxon>Ecdysozoa</taxon>
        <taxon>Nematoda</taxon>
        <taxon>Enoplea</taxon>
        <taxon>Dorylaimia</taxon>
        <taxon>Trichinellida</taxon>
        <taxon>Trichuridae</taxon>
        <taxon>Trichuris</taxon>
    </lineage>
</organism>
<sequence>MSSVSSVPNKLKQVSEDVKETFCDQLNLDIATWILGPYEVPAVEVRPEIQEELIELQSDVIARNAFGQFGRGLWIKHDLPNKFPKLWGKVEQFLIAFPSTYLVECAFSKVVSLTESRNRMDAAARGELRLSLIRLEPEIMKLAKTRAERSH</sequence>
<evidence type="ECO:0008006" key="2">
    <source>
        <dbReference type="Google" id="ProtNLM"/>
    </source>
</evidence>
<dbReference type="EMBL" id="KL367495">
    <property type="protein sequence ID" value="KFD69432.1"/>
    <property type="molecule type" value="Genomic_DNA"/>
</dbReference>
<dbReference type="Proteomes" id="UP000030758">
    <property type="component" value="Unassembled WGS sequence"/>
</dbReference>
<name>A0A085NIY6_9BILA</name>
<gene>
    <name evidence="1" type="ORF">M514_07939</name>
</gene>
<reference evidence="1" key="1">
    <citation type="journal article" date="2014" name="Nat. Genet.">
        <title>Genome and transcriptome of the porcine whipworm Trichuris suis.</title>
        <authorList>
            <person name="Jex A.R."/>
            <person name="Nejsum P."/>
            <person name="Schwarz E.M."/>
            <person name="Hu L."/>
            <person name="Young N.D."/>
            <person name="Hall R.S."/>
            <person name="Korhonen P.K."/>
            <person name="Liao S."/>
            <person name="Thamsborg S."/>
            <person name="Xia J."/>
            <person name="Xu P."/>
            <person name="Wang S."/>
            <person name="Scheerlinck J.P."/>
            <person name="Hofmann A."/>
            <person name="Sternberg P.W."/>
            <person name="Wang J."/>
            <person name="Gasser R.B."/>
        </authorList>
    </citation>
    <scope>NUCLEOTIDE SEQUENCE [LARGE SCALE GENOMIC DNA]</scope>
    <source>
        <strain evidence="1">DCEP-RM93F</strain>
    </source>
</reference>
<protein>
    <recommendedName>
        <fullName evidence="2">HAT C-terminal dimerisation domain-containing protein</fullName>
    </recommendedName>
</protein>
<proteinExistence type="predicted"/>
<dbReference type="AlphaFoldDB" id="A0A085NIY6"/>
<accession>A0A085NIY6</accession>
<dbReference type="PANTHER" id="PTHR45913:SF22">
    <property type="entry name" value="SCAN BOX DOMAIN-CONTAINING PROTEIN"/>
    <property type="match status" value="1"/>
</dbReference>
<evidence type="ECO:0000313" key="1">
    <source>
        <dbReference type="EMBL" id="KFD69432.1"/>
    </source>
</evidence>